<dbReference type="AlphaFoldDB" id="A0A1R3L0G3"/>
<gene>
    <name evidence="1" type="ORF">COLO4_02704</name>
</gene>
<evidence type="ECO:0000313" key="1">
    <source>
        <dbReference type="EMBL" id="OMP12833.1"/>
    </source>
</evidence>
<comment type="caution">
    <text evidence="1">The sequence shown here is derived from an EMBL/GenBank/DDBJ whole genome shotgun (WGS) entry which is preliminary data.</text>
</comment>
<proteinExistence type="predicted"/>
<accession>A0A1R3L0G3</accession>
<dbReference type="Proteomes" id="UP000187203">
    <property type="component" value="Unassembled WGS sequence"/>
</dbReference>
<evidence type="ECO:0000313" key="2">
    <source>
        <dbReference type="Proteomes" id="UP000187203"/>
    </source>
</evidence>
<organism evidence="1 2">
    <name type="scientific">Corchorus olitorius</name>
    <dbReference type="NCBI Taxonomy" id="93759"/>
    <lineage>
        <taxon>Eukaryota</taxon>
        <taxon>Viridiplantae</taxon>
        <taxon>Streptophyta</taxon>
        <taxon>Embryophyta</taxon>
        <taxon>Tracheophyta</taxon>
        <taxon>Spermatophyta</taxon>
        <taxon>Magnoliopsida</taxon>
        <taxon>eudicotyledons</taxon>
        <taxon>Gunneridae</taxon>
        <taxon>Pentapetalae</taxon>
        <taxon>rosids</taxon>
        <taxon>malvids</taxon>
        <taxon>Malvales</taxon>
        <taxon>Malvaceae</taxon>
        <taxon>Grewioideae</taxon>
        <taxon>Apeibeae</taxon>
        <taxon>Corchorus</taxon>
    </lineage>
</organism>
<protein>
    <submittedName>
        <fullName evidence="1">Uncharacterized protein</fullName>
    </submittedName>
</protein>
<keyword evidence="2" id="KW-1185">Reference proteome</keyword>
<name>A0A1R3L0G3_9ROSI</name>
<dbReference type="EMBL" id="AWUE01005845">
    <property type="protein sequence ID" value="OMP12833.1"/>
    <property type="molecule type" value="Genomic_DNA"/>
</dbReference>
<reference evidence="2" key="1">
    <citation type="submission" date="2013-09" db="EMBL/GenBank/DDBJ databases">
        <title>Corchorus olitorius genome sequencing.</title>
        <authorList>
            <person name="Alam M."/>
            <person name="Haque M.S."/>
            <person name="Islam M.S."/>
            <person name="Emdad E.M."/>
            <person name="Islam M.M."/>
            <person name="Ahmed B."/>
            <person name="Halim A."/>
            <person name="Hossen Q.M.M."/>
            <person name="Hossain M.Z."/>
            <person name="Ahmed R."/>
            <person name="Khan M.M."/>
            <person name="Islam R."/>
            <person name="Rashid M.M."/>
            <person name="Khan S.A."/>
            <person name="Rahman M.S."/>
            <person name="Alam M."/>
            <person name="Yahiya A.S."/>
            <person name="Khan M.S."/>
            <person name="Azam M.S."/>
            <person name="Haque T."/>
            <person name="Lashkar M.Z.H."/>
            <person name="Akhand A.I."/>
            <person name="Morshed G."/>
            <person name="Roy S."/>
            <person name="Uddin K.S."/>
            <person name="Rabeya T."/>
            <person name="Hossain A.S."/>
            <person name="Chowdhury A."/>
            <person name="Snigdha A.R."/>
            <person name="Mortoza M.S."/>
            <person name="Matin S.A."/>
            <person name="Hoque S.M.E."/>
            <person name="Islam M.K."/>
            <person name="Roy D.K."/>
            <person name="Haider R."/>
            <person name="Moosa M.M."/>
            <person name="Elias S.M."/>
            <person name="Hasan A.M."/>
            <person name="Jahan S."/>
            <person name="Shafiuddin M."/>
            <person name="Mahmood N."/>
            <person name="Shommy N.S."/>
        </authorList>
    </citation>
    <scope>NUCLEOTIDE SEQUENCE [LARGE SCALE GENOMIC DNA]</scope>
    <source>
        <strain evidence="2">cv. O-4</strain>
    </source>
</reference>
<sequence>MAECTPRLYYNLTISDNFSETTPCCISPTAQYALYDMIVNCPPEILIKFKSRN</sequence>